<dbReference type="PRINTS" id="PR00154">
    <property type="entry name" value="AMPBINDING"/>
</dbReference>
<sequence>MTDGPLTHLVLFKLTDSARLFWCIHHLAVDGVSWRILQEDLHTAYTQIAAGQTLQLPAKTSSFKVWAEHLNAYAVSEVLSSERADWQALPSFSLPVDNPSGENRLEYQQDDTISLNRQETEALLREVPTAYNTHINDILLTALALALAKWTKQSRCLIDLEGHGRATLFDDIDLSRTVGWFTTIHPVALTLPSNSFDDLGAALKAIKEQLRAIPHEGIGYGLLTQMGGKVLPKGEILFNYLGQFDPGIEADLFGFAEETTSSDMSLKGPRDHLIDINGAISQGQLSLNWSYSADCWKAQTIKNLAESYKIHLQQLISHCQRGQQGVTPSDFPLVPVLPSTLDALYTQYPGLQDLYPLSPMQQGMLFHALYEPSSGVYFEQMQLTLSNLEPTAFKAAWQYQLERHPILRTAFLTEHQPILQVVQTEVPLLWREQDWRGMSSETQDLQLSALLLKERNQGFDLSKAPLMRFDLIRLSEQRYAFLWHHHHILMDGWCLPITFSEVRESYLAFKQGQTPQLPVRRPYRDYMAWLQQQDSTAAQHYWQQRLAGFITPTKLPIVNHKTENPDYHEIGFNAPNTQRLQQFCQTQRVTLNTLVQGAYALLLSRYSRESDICFGVTVSGRHASLSGIEQMIGLFINTLPLRIDVNPEYCVKDYLLSIQTQHQNDNRYAHSPLFEIQTHSGVPNGTALFDSLLVFENYPLGDALDSNAASYQIEDFQGIEYTNYPLTLAIIPGEVLSFKISYDNNRISQDSIERLWGHLKTLLTALASNPTQSISHLPMLTEKEVQQLQTWNDTATDYPKDLTLVDLFEQQVSITPDNIAVVFEQQQLSYRELNRKANQLAHYLLPFKNGNHDDFLIAIAVERSLEMVIGLLAILKAGGAYVPIDPSYPPDRIRYLLSDSAAPLLLTQSHLKAQLEPKCVVVCLDEVDVASQSSENPALRIQVSDLAYVIYTSGSTGKPKGVMVEHQALLNHMSWMQSLFAFTAKDKFLQKTPFSFDASVWEFYASLLTGGSLVLAKPQGHADINYLVTLLNQQQITVLQLVPSLLKAMLEENEAVPNSLRYLFCGGEALSQEIHRKFYSRQKNTGFYNLYGPTEACIDATCWKSKPLADISIGQPIANTRIYILSAQHQPQPPGIPGELCIAGRSLARGYLNRPELTSEKFLEVELFGKTERIYKTGDLARWLTDGNLEYLGRIDHQIKLRGFRIELGEIETVLRQQTKVKEAVVTLYSADDNKRLVAYLTTEKEPNDLVTELKETLKASLPDYMVPSHFTVLDKLPLTPNGKIDRKALPAPDSNTPIENSLPRDAIELQLLSVWENVLDVHPLGIHDNFFELGGHSLLAVKLMSHIQQHCGVRLPVSALFQSPTIATLAQQLHQDTSPLLTNLVPIQTAGEANPVYALPGAVGSVMYLYPLSSYLGQQQPFYALQTPGLDGSITPDTVEALASFHLQALQQQQPTGPYQLMGHSSGGRVAFEMAWQLEQQGETVAFLAILDTTAPDSNQPNPMADYTELNWLSEIVEVFEEMLGIELNLSLEQLRAMPEIEIAYAKVMQAFVERQIFFAPGAPVDELKALVNTYCITAQGHADYQIPGKLHCPIHLFRASEQMAESEFEDNREAWGWTDCTHAKVEEHWVPGTHMTMMALPHVKTLADKLAQYLRTEVSI</sequence>
<keyword evidence="7" id="KW-1185">Reference proteome</keyword>
<dbReference type="InterPro" id="IPR000873">
    <property type="entry name" value="AMP-dep_synth/lig_dom"/>
</dbReference>
<comment type="caution">
    <text evidence="6">The sequence shown here is derived from an EMBL/GenBank/DDBJ whole genome shotgun (WGS) entry which is preliminary data.</text>
</comment>
<dbReference type="Proteomes" id="UP000076962">
    <property type="component" value="Unassembled WGS sequence"/>
</dbReference>
<dbReference type="InterPro" id="IPR025110">
    <property type="entry name" value="AMP-bd_C"/>
</dbReference>
<protein>
    <submittedName>
        <fullName evidence="6">Pyoverdine sidechain peptide synthetase II, D-Asp-L-Thr component</fullName>
    </submittedName>
</protein>
<dbReference type="SMART" id="SM00824">
    <property type="entry name" value="PKS_TE"/>
    <property type="match status" value="1"/>
</dbReference>
<dbReference type="InterPro" id="IPR020806">
    <property type="entry name" value="PKS_PP-bd"/>
</dbReference>
<dbReference type="InterPro" id="IPR001031">
    <property type="entry name" value="Thioesterase"/>
</dbReference>
<dbReference type="InterPro" id="IPR029058">
    <property type="entry name" value="AB_hydrolase_fold"/>
</dbReference>
<dbReference type="FunFam" id="2.30.38.10:FF:000001">
    <property type="entry name" value="Non-ribosomal peptide synthetase PvdI"/>
    <property type="match status" value="1"/>
</dbReference>
<dbReference type="SUPFAM" id="SSF47336">
    <property type="entry name" value="ACP-like"/>
    <property type="match status" value="1"/>
</dbReference>
<dbReference type="Gene3D" id="3.30.559.30">
    <property type="entry name" value="Nonribosomal peptide synthetase, condensation domain"/>
    <property type="match status" value="2"/>
</dbReference>
<dbReference type="InterPro" id="IPR020845">
    <property type="entry name" value="AMP-binding_CS"/>
</dbReference>
<dbReference type="Pfam" id="PF00668">
    <property type="entry name" value="Condensation"/>
    <property type="match status" value="2"/>
</dbReference>
<reference evidence="6 7" key="1">
    <citation type="submission" date="2016-05" db="EMBL/GenBank/DDBJ databases">
        <title>Single-cell genome of chain-forming Candidatus Thiomargarita nelsonii and comparison to other large sulfur-oxidizing bacteria.</title>
        <authorList>
            <person name="Winkel M."/>
            <person name="Salman V."/>
            <person name="Woyke T."/>
            <person name="Schulz-Vogt H."/>
            <person name="Richter M."/>
            <person name="Flood B."/>
            <person name="Bailey J."/>
            <person name="Amann R."/>
            <person name="Mussmann M."/>
        </authorList>
    </citation>
    <scope>NUCLEOTIDE SEQUENCE [LARGE SCALE GENOMIC DNA]</scope>
    <source>
        <strain evidence="6 7">THI036</strain>
    </source>
</reference>
<dbReference type="NCBIfam" id="TIGR01720">
    <property type="entry name" value="NRPS-para261"/>
    <property type="match status" value="1"/>
</dbReference>
<dbReference type="InterPro" id="IPR001242">
    <property type="entry name" value="Condensation_dom"/>
</dbReference>
<evidence type="ECO:0000259" key="5">
    <source>
        <dbReference type="PROSITE" id="PS50075"/>
    </source>
</evidence>
<dbReference type="Gene3D" id="3.30.300.30">
    <property type="match status" value="1"/>
</dbReference>
<dbReference type="InterPro" id="IPR036736">
    <property type="entry name" value="ACP-like_sf"/>
</dbReference>
<evidence type="ECO:0000256" key="2">
    <source>
        <dbReference type="ARBA" id="ARBA00006432"/>
    </source>
</evidence>
<dbReference type="GO" id="GO:0003824">
    <property type="term" value="F:catalytic activity"/>
    <property type="evidence" value="ECO:0007669"/>
    <property type="project" value="InterPro"/>
</dbReference>
<dbReference type="Pfam" id="PF00501">
    <property type="entry name" value="AMP-binding"/>
    <property type="match status" value="1"/>
</dbReference>
<dbReference type="InterPro" id="IPR010060">
    <property type="entry name" value="NRPS_synth"/>
</dbReference>
<name>A0A176S1F8_9GAMM</name>
<dbReference type="PANTHER" id="PTHR45398">
    <property type="match status" value="1"/>
</dbReference>
<dbReference type="FunFam" id="3.40.50.12780:FF:000012">
    <property type="entry name" value="Non-ribosomal peptide synthetase"/>
    <property type="match status" value="1"/>
</dbReference>
<dbReference type="GO" id="GO:0044550">
    <property type="term" value="P:secondary metabolite biosynthetic process"/>
    <property type="evidence" value="ECO:0007669"/>
    <property type="project" value="UniProtKB-ARBA"/>
</dbReference>
<dbReference type="Gene3D" id="1.10.1200.10">
    <property type="entry name" value="ACP-like"/>
    <property type="match status" value="1"/>
</dbReference>
<dbReference type="InterPro" id="IPR020459">
    <property type="entry name" value="AMP-binding"/>
</dbReference>
<dbReference type="PROSITE" id="PS00455">
    <property type="entry name" value="AMP_BINDING"/>
    <property type="match status" value="1"/>
</dbReference>
<dbReference type="InterPro" id="IPR009081">
    <property type="entry name" value="PP-bd_ACP"/>
</dbReference>
<proteinExistence type="inferred from homology"/>
<dbReference type="GO" id="GO:0031177">
    <property type="term" value="F:phosphopantetheine binding"/>
    <property type="evidence" value="ECO:0007669"/>
    <property type="project" value="InterPro"/>
</dbReference>
<dbReference type="GO" id="GO:0043041">
    <property type="term" value="P:amino acid activation for nonribosomal peptide biosynthetic process"/>
    <property type="evidence" value="ECO:0007669"/>
    <property type="project" value="UniProtKB-ARBA"/>
</dbReference>
<dbReference type="SUPFAM" id="SSF52777">
    <property type="entry name" value="CoA-dependent acyltransferases"/>
    <property type="match status" value="4"/>
</dbReference>
<dbReference type="PANTHER" id="PTHR45398:SF1">
    <property type="entry name" value="ENZYME, PUTATIVE (JCVI)-RELATED"/>
    <property type="match status" value="1"/>
</dbReference>
<evidence type="ECO:0000256" key="4">
    <source>
        <dbReference type="ARBA" id="ARBA00022553"/>
    </source>
</evidence>
<dbReference type="InterPro" id="IPR010071">
    <property type="entry name" value="AA_adenyl_dom"/>
</dbReference>
<gene>
    <name evidence="6" type="ORF">THIOM_002460</name>
</gene>
<dbReference type="Pfam" id="PF00975">
    <property type="entry name" value="Thioesterase"/>
    <property type="match status" value="1"/>
</dbReference>
<evidence type="ECO:0000256" key="3">
    <source>
        <dbReference type="ARBA" id="ARBA00022450"/>
    </source>
</evidence>
<evidence type="ECO:0000313" key="7">
    <source>
        <dbReference type="Proteomes" id="UP000076962"/>
    </source>
</evidence>
<feature type="domain" description="Carrier" evidence="5">
    <location>
        <begin position="1303"/>
        <end position="1378"/>
    </location>
</feature>
<dbReference type="EMBL" id="LUTY01001405">
    <property type="protein sequence ID" value="OAD21768.1"/>
    <property type="molecule type" value="Genomic_DNA"/>
</dbReference>
<dbReference type="FunFam" id="3.40.50.980:FF:000002">
    <property type="entry name" value="Enterobactin synthetase component F"/>
    <property type="match status" value="1"/>
</dbReference>
<evidence type="ECO:0000313" key="6">
    <source>
        <dbReference type="EMBL" id="OAD21768.1"/>
    </source>
</evidence>
<dbReference type="InterPro" id="IPR023213">
    <property type="entry name" value="CAT-like_dom_sf"/>
</dbReference>
<dbReference type="SUPFAM" id="SSF56801">
    <property type="entry name" value="Acetyl-CoA synthetase-like"/>
    <property type="match status" value="1"/>
</dbReference>
<dbReference type="InterPro" id="IPR020802">
    <property type="entry name" value="TesA-like"/>
</dbReference>
<dbReference type="Pfam" id="PF13193">
    <property type="entry name" value="AMP-binding_C"/>
    <property type="match status" value="1"/>
</dbReference>
<dbReference type="InterPro" id="IPR045851">
    <property type="entry name" value="AMP-bd_C_sf"/>
</dbReference>
<dbReference type="Gene3D" id="3.40.50.1820">
    <property type="entry name" value="alpha/beta hydrolase"/>
    <property type="match status" value="1"/>
</dbReference>
<dbReference type="Pfam" id="PF00550">
    <property type="entry name" value="PP-binding"/>
    <property type="match status" value="1"/>
</dbReference>
<dbReference type="FunFam" id="1.10.1200.10:FF:000005">
    <property type="entry name" value="Nonribosomal peptide synthetase 1"/>
    <property type="match status" value="1"/>
</dbReference>
<dbReference type="FunFam" id="3.30.300.30:FF:000010">
    <property type="entry name" value="Enterobactin synthetase component F"/>
    <property type="match status" value="1"/>
</dbReference>
<keyword evidence="3" id="KW-0596">Phosphopantetheine</keyword>
<dbReference type="NCBIfam" id="TIGR01733">
    <property type="entry name" value="AA-adenyl-dom"/>
    <property type="match status" value="1"/>
</dbReference>
<dbReference type="Gene3D" id="3.40.50.980">
    <property type="match status" value="2"/>
</dbReference>
<dbReference type="SMART" id="SM00823">
    <property type="entry name" value="PKS_PP"/>
    <property type="match status" value="1"/>
</dbReference>
<comment type="similarity">
    <text evidence="2">Belongs to the ATP-dependent AMP-binding enzyme family.</text>
</comment>
<comment type="cofactor">
    <cofactor evidence="1">
        <name>pantetheine 4'-phosphate</name>
        <dbReference type="ChEBI" id="CHEBI:47942"/>
    </cofactor>
</comment>
<dbReference type="CDD" id="cd19543">
    <property type="entry name" value="DCL_NRPS"/>
    <property type="match status" value="1"/>
</dbReference>
<dbReference type="CDD" id="cd05930">
    <property type="entry name" value="A_NRPS"/>
    <property type="match status" value="1"/>
</dbReference>
<dbReference type="Gene3D" id="3.30.559.10">
    <property type="entry name" value="Chloramphenicol acetyltransferase-like domain"/>
    <property type="match status" value="2"/>
</dbReference>
<dbReference type="FunFam" id="3.40.50.980:FF:000001">
    <property type="entry name" value="Non-ribosomal peptide synthetase"/>
    <property type="match status" value="1"/>
</dbReference>
<organism evidence="6 7">
    <name type="scientific">Candidatus Thiomargarita nelsonii</name>
    <dbReference type="NCBI Taxonomy" id="1003181"/>
    <lineage>
        <taxon>Bacteria</taxon>
        <taxon>Pseudomonadati</taxon>
        <taxon>Pseudomonadota</taxon>
        <taxon>Gammaproteobacteria</taxon>
        <taxon>Thiotrichales</taxon>
        <taxon>Thiotrichaceae</taxon>
        <taxon>Thiomargarita</taxon>
    </lineage>
</organism>
<dbReference type="Gene3D" id="2.30.38.10">
    <property type="entry name" value="Luciferase, Domain 3"/>
    <property type="match status" value="1"/>
</dbReference>
<dbReference type="PROSITE" id="PS50075">
    <property type="entry name" value="CARRIER"/>
    <property type="match status" value="1"/>
</dbReference>
<dbReference type="SUPFAM" id="SSF53474">
    <property type="entry name" value="alpha/beta-Hydrolases"/>
    <property type="match status" value="1"/>
</dbReference>
<dbReference type="PATRIC" id="fig|1003181.4.peg.3177"/>
<keyword evidence="4" id="KW-0597">Phosphoprotein</keyword>
<accession>A0A176S1F8</accession>
<evidence type="ECO:0000256" key="1">
    <source>
        <dbReference type="ARBA" id="ARBA00001957"/>
    </source>
</evidence>